<keyword evidence="10" id="KW-0067">ATP-binding</keyword>
<sequence>MDCDDKNEMAIDGRIMEGGGQILRISVALSSLTKKPISIANIRGNREKPGLRAQHLNGIKLVSDITAAKMNGCELGSCNLSFAPRIIKGGKYYADTGTAGSVVLLLQVSLPVLLFAEKASELILKGGTNADLAPQIDTTISVFKPIIQKMGVSFECNVIRRGYFPKGGGHVVFKVNPIDGFIKPIVLLDAGHVTAIKGYSYVAGVLPIKLAHEIADSAVKHLKSAFNVPIKIDRVKESSEKAEGNGSGIVLVAETSTGCIIGSSAIGSRAVKPDKVGLNAADELISELKSGGCVDSHIQDQLIIFMALAKGKSKIKSGPLTLHTKTAIHFCELLTNATFNVSEFDEGLKNFCIIECDGIGMNVNDIH</sequence>
<feature type="binding site" evidence="10">
    <location>
        <begin position="297"/>
        <end position="301"/>
    </location>
    <ligand>
        <name>ATP</name>
        <dbReference type="ChEBI" id="CHEBI:30616"/>
    </ligand>
</feature>
<dbReference type="GO" id="GO:0006396">
    <property type="term" value="P:RNA processing"/>
    <property type="evidence" value="ECO:0007669"/>
    <property type="project" value="InterPro"/>
</dbReference>
<comment type="catalytic activity">
    <reaction evidence="6">
        <text>a 3'-end 3'-phospho-ribonucleotide-RNA + ATP = a 3'-end 2',3'-cyclophospho-ribonucleotide-RNA + AMP + diphosphate</text>
        <dbReference type="Rhea" id="RHEA:23976"/>
        <dbReference type="Rhea" id="RHEA-COMP:10463"/>
        <dbReference type="Rhea" id="RHEA-COMP:10464"/>
        <dbReference type="ChEBI" id="CHEBI:30616"/>
        <dbReference type="ChEBI" id="CHEBI:33019"/>
        <dbReference type="ChEBI" id="CHEBI:83062"/>
        <dbReference type="ChEBI" id="CHEBI:83064"/>
        <dbReference type="ChEBI" id="CHEBI:456215"/>
        <dbReference type="EC" id="6.5.1.4"/>
    </reaction>
</comment>
<evidence type="ECO:0000313" key="14">
    <source>
        <dbReference type="Proteomes" id="UP000288716"/>
    </source>
</evidence>
<dbReference type="Pfam" id="PF01137">
    <property type="entry name" value="RTC"/>
    <property type="match status" value="1"/>
</dbReference>
<evidence type="ECO:0000256" key="2">
    <source>
        <dbReference type="ARBA" id="ARBA00012725"/>
    </source>
</evidence>
<keyword evidence="5 10" id="KW-0547">Nucleotide-binding</keyword>
<dbReference type="OrthoDB" id="25029at2759"/>
<proteinExistence type="inferred from homology"/>
<dbReference type="PANTHER" id="PTHR11096:SF0">
    <property type="entry name" value="RNA 3'-TERMINAL PHOSPHATE CYCLASE"/>
    <property type="match status" value="1"/>
</dbReference>
<dbReference type="InterPro" id="IPR036553">
    <property type="entry name" value="RPTC_insert"/>
</dbReference>
<comment type="similarity">
    <text evidence="1">Belongs to the RNA 3'-terminal cyclase family. Type 1 subfamily.</text>
</comment>
<evidence type="ECO:0000256" key="6">
    <source>
        <dbReference type="ARBA" id="ARBA00024481"/>
    </source>
</evidence>
<evidence type="ECO:0000256" key="10">
    <source>
        <dbReference type="PIRSR" id="PIRSR005378-2"/>
    </source>
</evidence>
<dbReference type="PROSITE" id="PS01287">
    <property type="entry name" value="RTC"/>
    <property type="match status" value="1"/>
</dbReference>
<dbReference type="Proteomes" id="UP000288716">
    <property type="component" value="Unassembled WGS sequence"/>
</dbReference>
<dbReference type="Gene3D" id="3.65.10.20">
    <property type="entry name" value="RNA 3'-terminal phosphate cyclase domain"/>
    <property type="match status" value="1"/>
</dbReference>
<evidence type="ECO:0000256" key="4">
    <source>
        <dbReference type="ARBA" id="ARBA00022598"/>
    </source>
</evidence>
<dbReference type="HAMAP" id="MF_00200">
    <property type="entry name" value="RTC"/>
    <property type="match status" value="1"/>
</dbReference>
<dbReference type="VEuPathDB" id="VectorBase:LDEU001305"/>
<evidence type="ECO:0000256" key="9">
    <source>
        <dbReference type="PIRSR" id="PIRSR005378-1"/>
    </source>
</evidence>
<dbReference type="PANTHER" id="PTHR11096">
    <property type="entry name" value="RNA 3' TERMINAL PHOSPHATE CYCLASE"/>
    <property type="match status" value="1"/>
</dbReference>
<evidence type="ECO:0000313" key="13">
    <source>
        <dbReference type="EMBL" id="RWS30739.1"/>
    </source>
</evidence>
<dbReference type="EMBL" id="NCKV01000395">
    <property type="protein sequence ID" value="RWS30739.1"/>
    <property type="molecule type" value="Genomic_DNA"/>
</dbReference>
<dbReference type="GO" id="GO:0005634">
    <property type="term" value="C:nucleus"/>
    <property type="evidence" value="ECO:0007669"/>
    <property type="project" value="TreeGrafter"/>
</dbReference>
<dbReference type="InterPro" id="IPR037136">
    <property type="entry name" value="RNA3'_phos_cyclase_dom_sf"/>
</dbReference>
<dbReference type="InterPro" id="IPR013791">
    <property type="entry name" value="RNA3'-term_phos_cycl_insert"/>
</dbReference>
<keyword evidence="4" id="KW-0436">Ligase</keyword>
<dbReference type="Pfam" id="PF05189">
    <property type="entry name" value="RTC_insert"/>
    <property type="match status" value="1"/>
</dbReference>
<dbReference type="Gene3D" id="3.30.360.20">
    <property type="entry name" value="RNA 3'-terminal phosphate cyclase, insert domain"/>
    <property type="match status" value="1"/>
</dbReference>
<evidence type="ECO:0000259" key="11">
    <source>
        <dbReference type="Pfam" id="PF01137"/>
    </source>
</evidence>
<dbReference type="STRING" id="299467.A0A443ST73"/>
<comment type="caution">
    <text evidence="13">The sequence shown here is derived from an EMBL/GenBank/DDBJ whole genome shotgun (WGS) entry which is preliminary data.</text>
</comment>
<dbReference type="GO" id="GO:0005524">
    <property type="term" value="F:ATP binding"/>
    <property type="evidence" value="ECO:0007669"/>
    <property type="project" value="UniProtKB-KW"/>
</dbReference>
<feature type="active site" description="Tele-AMP-histidine intermediate" evidence="9">
    <location>
        <position position="323"/>
    </location>
</feature>
<dbReference type="InterPro" id="IPR023797">
    <property type="entry name" value="RNA3'_phos_cyclase_dom"/>
</dbReference>
<reference evidence="13 14" key="1">
    <citation type="journal article" date="2018" name="Gigascience">
        <title>Genomes of trombidid mites reveal novel predicted allergens and laterally-transferred genes associated with secondary metabolism.</title>
        <authorList>
            <person name="Dong X."/>
            <person name="Chaisiri K."/>
            <person name="Xia D."/>
            <person name="Armstrong S.D."/>
            <person name="Fang Y."/>
            <person name="Donnelly M.J."/>
            <person name="Kadowaki T."/>
            <person name="McGarry J.W."/>
            <person name="Darby A.C."/>
            <person name="Makepeace B.L."/>
        </authorList>
    </citation>
    <scope>NUCLEOTIDE SEQUENCE [LARGE SCALE GENOMIC DNA]</scope>
    <source>
        <strain evidence="13">UoL-UT</strain>
    </source>
</reference>
<dbReference type="SUPFAM" id="SSF55205">
    <property type="entry name" value="EPT/RTPC-like"/>
    <property type="match status" value="2"/>
</dbReference>
<feature type="domain" description="RNA 3'-terminal phosphate cyclase insert" evidence="12">
    <location>
        <begin position="189"/>
        <end position="289"/>
    </location>
</feature>
<dbReference type="AlphaFoldDB" id="A0A443ST73"/>
<feature type="binding site" evidence="10">
    <location>
        <position position="107"/>
    </location>
    <ligand>
        <name>ATP</name>
        <dbReference type="ChEBI" id="CHEBI:30616"/>
    </ligand>
</feature>
<feature type="domain" description="RNA 3'-terminal phosphate cyclase" evidence="11">
    <location>
        <begin position="16"/>
        <end position="341"/>
    </location>
</feature>
<dbReference type="InterPro" id="IPR013792">
    <property type="entry name" value="RNA3'P_cycl/enolpyr_Trfase_a/b"/>
</dbReference>
<evidence type="ECO:0000256" key="1">
    <source>
        <dbReference type="ARBA" id="ARBA00009206"/>
    </source>
</evidence>
<dbReference type="InterPro" id="IPR017770">
    <property type="entry name" value="RNA3'_term_phos_cyc_type_1"/>
</dbReference>
<name>A0A443ST73_9ACAR</name>
<evidence type="ECO:0000256" key="5">
    <source>
        <dbReference type="ARBA" id="ARBA00022741"/>
    </source>
</evidence>
<evidence type="ECO:0000256" key="3">
    <source>
        <dbReference type="ARBA" id="ARBA00021428"/>
    </source>
</evidence>
<dbReference type="PIRSF" id="PIRSF005378">
    <property type="entry name" value="RNA3'_term_phos_cycl_euk"/>
    <property type="match status" value="1"/>
</dbReference>
<accession>A0A443ST73</accession>
<gene>
    <name evidence="13" type="ORF">B4U80_05872</name>
</gene>
<evidence type="ECO:0000259" key="12">
    <source>
        <dbReference type="Pfam" id="PF05189"/>
    </source>
</evidence>
<dbReference type="GO" id="GO:0003963">
    <property type="term" value="F:RNA-3'-phosphate cyclase activity"/>
    <property type="evidence" value="ECO:0007669"/>
    <property type="project" value="UniProtKB-EC"/>
</dbReference>
<dbReference type="EC" id="6.5.1.4" evidence="2"/>
<evidence type="ECO:0000256" key="7">
    <source>
        <dbReference type="ARBA" id="ARBA00032543"/>
    </source>
</evidence>
<comment type="function">
    <text evidence="8">Catalyzes the conversion of 3'-phosphate to a 2',3'-cyclic phosphodiester at the end of RNA. The mechanism of action of the enzyme occurs in 3 steps: (A) adenylation of the enzyme by ATP; (B) transfer of adenylate to an RNA-N3'P to produce RNA-N3'PP5'A; (C) and attack of the adjacent 2'-hydroxyl on the 3'-phosphorus in the diester linkage to produce the cyclic end product. Likely functions in some aspects of cellular RNA processing. Function plays an important role in regulating axon regeneration by inhibiting central nervous system (CNS) axon regeneration following optic nerve injury.</text>
</comment>
<dbReference type="SUPFAM" id="SSF52913">
    <property type="entry name" value="RNA 3'-terminal phosphate cyclase, RPTC, insert domain"/>
    <property type="match status" value="1"/>
</dbReference>
<evidence type="ECO:0000256" key="8">
    <source>
        <dbReference type="ARBA" id="ARBA00045867"/>
    </source>
</evidence>
<keyword evidence="14" id="KW-1185">Reference proteome</keyword>
<dbReference type="FunFam" id="3.30.360.20:FF:000002">
    <property type="entry name" value="RNA terminal phosphate cyclase-like 1"/>
    <property type="match status" value="1"/>
</dbReference>
<dbReference type="NCBIfam" id="TIGR03399">
    <property type="entry name" value="RNA_3prim_cycl"/>
    <property type="match status" value="1"/>
</dbReference>
<organism evidence="13 14">
    <name type="scientific">Leptotrombidium deliense</name>
    <dbReference type="NCBI Taxonomy" id="299467"/>
    <lineage>
        <taxon>Eukaryota</taxon>
        <taxon>Metazoa</taxon>
        <taxon>Ecdysozoa</taxon>
        <taxon>Arthropoda</taxon>
        <taxon>Chelicerata</taxon>
        <taxon>Arachnida</taxon>
        <taxon>Acari</taxon>
        <taxon>Acariformes</taxon>
        <taxon>Trombidiformes</taxon>
        <taxon>Prostigmata</taxon>
        <taxon>Anystina</taxon>
        <taxon>Parasitengona</taxon>
        <taxon>Trombiculoidea</taxon>
        <taxon>Trombiculidae</taxon>
        <taxon>Leptotrombidium</taxon>
    </lineage>
</organism>
<dbReference type="InterPro" id="IPR000228">
    <property type="entry name" value="RNA3'_term_phos_cyc"/>
</dbReference>
<protein>
    <recommendedName>
        <fullName evidence="3">RNA 3'-terminal phosphate cyclase</fullName>
        <ecNumber evidence="2">6.5.1.4</ecNumber>
    </recommendedName>
    <alternativeName>
        <fullName evidence="7">RNA terminal phosphate cyclase domain-containing protein 1</fullName>
    </alternativeName>
</protein>
<dbReference type="InterPro" id="IPR020719">
    <property type="entry name" value="RNA3'_term_phos_cycl-like_CS"/>
</dbReference>